<feature type="transmembrane region" description="Helical" evidence="6">
    <location>
        <begin position="21"/>
        <end position="44"/>
    </location>
</feature>
<feature type="transmembrane region" description="Helical" evidence="6">
    <location>
        <begin position="311"/>
        <end position="334"/>
    </location>
</feature>
<keyword evidence="2" id="KW-1003">Cell membrane</keyword>
<dbReference type="PANTHER" id="PTHR30572">
    <property type="entry name" value="MEMBRANE COMPONENT OF TRANSPORTER-RELATED"/>
    <property type="match status" value="1"/>
</dbReference>
<name>A0ABV3QQG0_9GAMM</name>
<gene>
    <name evidence="9" type="ORF">ABQJ56_08600</name>
</gene>
<dbReference type="RefSeq" id="WP_367844595.1">
    <property type="nucleotide sequence ID" value="NZ_JBFOHL010000006.1"/>
</dbReference>
<evidence type="ECO:0000259" key="8">
    <source>
        <dbReference type="Pfam" id="PF12704"/>
    </source>
</evidence>
<evidence type="ECO:0000256" key="1">
    <source>
        <dbReference type="ARBA" id="ARBA00004651"/>
    </source>
</evidence>
<dbReference type="PANTHER" id="PTHR30572:SF18">
    <property type="entry name" value="ABC-TYPE MACROLIDE FAMILY EXPORT SYSTEM PERMEASE COMPONENT 2"/>
    <property type="match status" value="1"/>
</dbReference>
<dbReference type="Pfam" id="PF02687">
    <property type="entry name" value="FtsX"/>
    <property type="match status" value="1"/>
</dbReference>
<dbReference type="Pfam" id="PF12704">
    <property type="entry name" value="MacB_PCD"/>
    <property type="match status" value="1"/>
</dbReference>
<comment type="caution">
    <text evidence="9">The sequence shown here is derived from an EMBL/GenBank/DDBJ whole genome shotgun (WGS) entry which is preliminary data.</text>
</comment>
<evidence type="ECO:0000256" key="3">
    <source>
        <dbReference type="ARBA" id="ARBA00022692"/>
    </source>
</evidence>
<evidence type="ECO:0000256" key="5">
    <source>
        <dbReference type="ARBA" id="ARBA00023136"/>
    </source>
</evidence>
<keyword evidence="3 6" id="KW-0812">Transmembrane</keyword>
<dbReference type="InterPro" id="IPR003838">
    <property type="entry name" value="ABC3_permease_C"/>
</dbReference>
<feature type="transmembrane region" description="Helical" evidence="6">
    <location>
        <begin position="403"/>
        <end position="421"/>
    </location>
</feature>
<evidence type="ECO:0000256" key="6">
    <source>
        <dbReference type="SAM" id="Phobius"/>
    </source>
</evidence>
<comment type="subcellular location">
    <subcellularLocation>
        <location evidence="1">Cell membrane</location>
        <topology evidence="1">Multi-pass membrane protein</topology>
    </subcellularLocation>
</comment>
<feature type="transmembrane region" description="Helical" evidence="6">
    <location>
        <begin position="354"/>
        <end position="383"/>
    </location>
</feature>
<feature type="domain" description="ABC3 transporter permease C-terminal" evidence="7">
    <location>
        <begin position="312"/>
        <end position="427"/>
    </location>
</feature>
<organism evidence="9 10">
    <name type="scientific">Rhodanobacter geophilus</name>
    <dbReference type="NCBI Taxonomy" id="3162488"/>
    <lineage>
        <taxon>Bacteria</taxon>
        <taxon>Pseudomonadati</taxon>
        <taxon>Pseudomonadota</taxon>
        <taxon>Gammaproteobacteria</taxon>
        <taxon>Lysobacterales</taxon>
        <taxon>Rhodanobacteraceae</taxon>
        <taxon>Rhodanobacter</taxon>
    </lineage>
</organism>
<proteinExistence type="predicted"/>
<sequence length="435" mass="47832">MFGYYLDLALHSLKRNKVLTALMVLAIALGIGASMTMITVLHVMTADPIPGRSGQLFYPQIDPRPMDSDNPTHDPPDQLTWIDAMNLLHARKGVHQAAMTGGRVTVVPPQGASHAFFTPARSTTADFFPMFDVPFLDGSGWAASDDERRSRVAVISRDLADKLYGTPHAVGQTLQLGKYDFRIVGVIDRWNPSPHFYDLGMGNYTNEPEQVFLPLQTALDLKLSGANSMSCWGKFPSDGDLRKASSCAWMDFWVQLDTPQQVVAYHEFLVNYSEQQKALGHFVRPPNTRLRDVMAWLDYNHVVPGSVQLQALLALGFMLVCLVNTVALLLVKFLRRGGELSVRRAMGASKRSVFAQLLVEAALVGLAGGALGLLLAIFGLWIVRQQPVPYATLAHMDGVMLSATFLLAVCATLVAALFPAWRACRIVPARLLKTQ</sequence>
<evidence type="ECO:0000256" key="4">
    <source>
        <dbReference type="ARBA" id="ARBA00022989"/>
    </source>
</evidence>
<evidence type="ECO:0000313" key="9">
    <source>
        <dbReference type="EMBL" id="MEW9624289.1"/>
    </source>
</evidence>
<dbReference type="InterPro" id="IPR025857">
    <property type="entry name" value="MacB_PCD"/>
</dbReference>
<reference evidence="9 10" key="1">
    <citation type="submission" date="2024-06" db="EMBL/GenBank/DDBJ databases">
        <authorList>
            <person name="Woo H."/>
        </authorList>
    </citation>
    <scope>NUCLEOTIDE SEQUENCE [LARGE SCALE GENOMIC DNA]</scope>
    <source>
        <strain evidence="9 10">S2-g</strain>
    </source>
</reference>
<accession>A0ABV3QQG0</accession>
<dbReference type="Proteomes" id="UP001556170">
    <property type="component" value="Unassembled WGS sequence"/>
</dbReference>
<protein>
    <submittedName>
        <fullName evidence="9">ABC transporter permease</fullName>
    </submittedName>
</protein>
<feature type="domain" description="MacB-like periplasmic core" evidence="8">
    <location>
        <begin position="20"/>
        <end position="220"/>
    </location>
</feature>
<dbReference type="InterPro" id="IPR050250">
    <property type="entry name" value="Macrolide_Exporter_MacB"/>
</dbReference>
<evidence type="ECO:0000259" key="7">
    <source>
        <dbReference type="Pfam" id="PF02687"/>
    </source>
</evidence>
<keyword evidence="4 6" id="KW-1133">Transmembrane helix</keyword>
<dbReference type="EMBL" id="JBFOHL010000006">
    <property type="protein sequence ID" value="MEW9624289.1"/>
    <property type="molecule type" value="Genomic_DNA"/>
</dbReference>
<evidence type="ECO:0000256" key="2">
    <source>
        <dbReference type="ARBA" id="ARBA00022475"/>
    </source>
</evidence>
<keyword evidence="5 6" id="KW-0472">Membrane</keyword>
<evidence type="ECO:0000313" key="10">
    <source>
        <dbReference type="Proteomes" id="UP001556170"/>
    </source>
</evidence>
<keyword evidence="10" id="KW-1185">Reference proteome</keyword>